<evidence type="ECO:0000256" key="7">
    <source>
        <dbReference type="ARBA" id="ARBA00023016"/>
    </source>
</evidence>
<dbReference type="EMBL" id="CZCS02000024">
    <property type="protein sequence ID" value="VXD15308.1"/>
    <property type="molecule type" value="Genomic_DNA"/>
</dbReference>
<dbReference type="Proteomes" id="UP000182190">
    <property type="component" value="Unassembled WGS sequence"/>
</dbReference>
<dbReference type="Pfam" id="PF07927">
    <property type="entry name" value="HicA_toxin"/>
    <property type="match status" value="1"/>
</dbReference>
<dbReference type="OrthoDB" id="489997at2"/>
<protein>
    <recommendedName>
        <fullName evidence="10">YcfA family protein</fullName>
    </recommendedName>
</protein>
<keyword evidence="6" id="KW-0694">RNA-binding</keyword>
<reference evidence="8" key="1">
    <citation type="submission" date="2019-10" db="EMBL/GenBank/DDBJ databases">
        <authorList>
            <consortium name="Genoscope - CEA"/>
            <person name="William W."/>
        </authorList>
    </citation>
    <scope>NUCLEOTIDE SEQUENCE [LARGE SCALE GENOMIC DNA]</scope>
    <source>
        <strain evidence="8">BBR_PRJEB10994</strain>
    </source>
</reference>
<comment type="similarity">
    <text evidence="1">Belongs to the HicA mRNA interferase family.</text>
</comment>
<dbReference type="GO" id="GO:0016787">
    <property type="term" value="F:hydrolase activity"/>
    <property type="evidence" value="ECO:0007669"/>
    <property type="project" value="UniProtKB-KW"/>
</dbReference>
<keyword evidence="3" id="KW-0540">Nuclease</keyword>
<dbReference type="Gene3D" id="3.30.920.30">
    <property type="entry name" value="Hypothetical protein"/>
    <property type="match status" value="1"/>
</dbReference>
<gene>
    <name evidence="8" type="ORF">PL9631_120040</name>
</gene>
<keyword evidence="9" id="KW-1185">Reference proteome</keyword>
<evidence type="ECO:0000256" key="4">
    <source>
        <dbReference type="ARBA" id="ARBA00022759"/>
    </source>
</evidence>
<evidence type="ECO:0000256" key="5">
    <source>
        <dbReference type="ARBA" id="ARBA00022801"/>
    </source>
</evidence>
<evidence type="ECO:0000313" key="9">
    <source>
        <dbReference type="Proteomes" id="UP000182190"/>
    </source>
</evidence>
<organism evidence="8 9">
    <name type="scientific">Planktothrix paucivesiculata PCC 9631</name>
    <dbReference type="NCBI Taxonomy" id="671071"/>
    <lineage>
        <taxon>Bacteria</taxon>
        <taxon>Bacillati</taxon>
        <taxon>Cyanobacteriota</taxon>
        <taxon>Cyanophyceae</taxon>
        <taxon>Oscillatoriophycideae</taxon>
        <taxon>Oscillatoriales</taxon>
        <taxon>Microcoleaceae</taxon>
        <taxon>Planktothrix</taxon>
    </lineage>
</organism>
<dbReference type="GO" id="GO:0004519">
    <property type="term" value="F:endonuclease activity"/>
    <property type="evidence" value="ECO:0007669"/>
    <property type="project" value="UniProtKB-KW"/>
</dbReference>
<evidence type="ECO:0008006" key="10">
    <source>
        <dbReference type="Google" id="ProtNLM"/>
    </source>
</evidence>
<dbReference type="RefSeq" id="WP_083616280.1">
    <property type="nucleotide sequence ID" value="NZ_LR734982.1"/>
</dbReference>
<evidence type="ECO:0000256" key="6">
    <source>
        <dbReference type="ARBA" id="ARBA00022884"/>
    </source>
</evidence>
<proteinExistence type="inferred from homology"/>
<dbReference type="SUPFAM" id="SSF54786">
    <property type="entry name" value="YcfA/nrd intein domain"/>
    <property type="match status" value="1"/>
</dbReference>
<sequence>MPKKIRELKNLLEKAGFVYRSGKGSHTRWIHPLMPSEPITISGKDGNDAKVYQEKEVYKKLDLLKKIQEKESE</sequence>
<evidence type="ECO:0000256" key="1">
    <source>
        <dbReference type="ARBA" id="ARBA00006620"/>
    </source>
</evidence>
<keyword evidence="4" id="KW-0255">Endonuclease</keyword>
<dbReference type="InterPro" id="IPR012933">
    <property type="entry name" value="HicA_mRNA_interferase"/>
</dbReference>
<comment type="caution">
    <text evidence="8">The sequence shown here is derived from an EMBL/GenBank/DDBJ whole genome shotgun (WGS) entry which is preliminary data.</text>
</comment>
<keyword evidence="2" id="KW-1277">Toxin-antitoxin system</keyword>
<evidence type="ECO:0000256" key="3">
    <source>
        <dbReference type="ARBA" id="ARBA00022722"/>
    </source>
</evidence>
<name>A0A7Z9BR15_9CYAN</name>
<accession>A0A7Z9BR15</accession>
<evidence type="ECO:0000256" key="2">
    <source>
        <dbReference type="ARBA" id="ARBA00022649"/>
    </source>
</evidence>
<dbReference type="InterPro" id="IPR038570">
    <property type="entry name" value="HicA_sf"/>
</dbReference>
<dbReference type="AlphaFoldDB" id="A0A7Z9BR15"/>
<keyword evidence="7" id="KW-0346">Stress response</keyword>
<keyword evidence="5" id="KW-0378">Hydrolase</keyword>
<evidence type="ECO:0000313" key="8">
    <source>
        <dbReference type="EMBL" id="VXD15308.1"/>
    </source>
</evidence>
<dbReference type="GO" id="GO:0003729">
    <property type="term" value="F:mRNA binding"/>
    <property type="evidence" value="ECO:0007669"/>
    <property type="project" value="InterPro"/>
</dbReference>